<gene>
    <name evidence="1" type="ORF">CEXT_8511</name>
</gene>
<protein>
    <submittedName>
        <fullName evidence="1">Uncharacterized protein</fullName>
    </submittedName>
</protein>
<dbReference type="EMBL" id="BPLR01005126">
    <property type="protein sequence ID" value="GIX99998.1"/>
    <property type="molecule type" value="Genomic_DNA"/>
</dbReference>
<comment type="caution">
    <text evidence="1">The sequence shown here is derived from an EMBL/GenBank/DDBJ whole genome shotgun (WGS) entry which is preliminary data.</text>
</comment>
<sequence length="68" mass="7547">MVAVPLGKIEFAKRVEATDVRADSSIMFLFSEELGPKSLNPPHATLLHILGTRITPQIEERKEKQSCA</sequence>
<reference evidence="1 2" key="1">
    <citation type="submission" date="2021-06" db="EMBL/GenBank/DDBJ databases">
        <title>Caerostris extrusa draft genome.</title>
        <authorList>
            <person name="Kono N."/>
            <person name="Arakawa K."/>
        </authorList>
    </citation>
    <scope>NUCLEOTIDE SEQUENCE [LARGE SCALE GENOMIC DNA]</scope>
</reference>
<evidence type="ECO:0000313" key="1">
    <source>
        <dbReference type="EMBL" id="GIX99998.1"/>
    </source>
</evidence>
<name>A0AAV4PUR0_CAEEX</name>
<accession>A0AAV4PUR0</accession>
<dbReference type="AlphaFoldDB" id="A0AAV4PUR0"/>
<organism evidence="1 2">
    <name type="scientific">Caerostris extrusa</name>
    <name type="common">Bark spider</name>
    <name type="synonym">Caerostris bankana</name>
    <dbReference type="NCBI Taxonomy" id="172846"/>
    <lineage>
        <taxon>Eukaryota</taxon>
        <taxon>Metazoa</taxon>
        <taxon>Ecdysozoa</taxon>
        <taxon>Arthropoda</taxon>
        <taxon>Chelicerata</taxon>
        <taxon>Arachnida</taxon>
        <taxon>Araneae</taxon>
        <taxon>Araneomorphae</taxon>
        <taxon>Entelegynae</taxon>
        <taxon>Araneoidea</taxon>
        <taxon>Araneidae</taxon>
        <taxon>Caerostris</taxon>
    </lineage>
</organism>
<evidence type="ECO:0000313" key="2">
    <source>
        <dbReference type="Proteomes" id="UP001054945"/>
    </source>
</evidence>
<proteinExistence type="predicted"/>
<keyword evidence="2" id="KW-1185">Reference proteome</keyword>
<dbReference type="Proteomes" id="UP001054945">
    <property type="component" value="Unassembled WGS sequence"/>
</dbReference>